<sequence length="338" mass="35232">MTDVPRRPSLADVARLAGVAPVTASRVANGQTNVVPATRQAVLEAMRTLGYRPNSAARALKSGSFRTLGVAVFSLDTLGMMRTVDSIATAAAEAGYAITLVPVSAPSQTGLNGAFTRFGELAVDGLIVVVETYLRDTTQLVLPEIPRVLVNAAAGAQGPVVDADQAGGVRAAVEHLLGLGHRTVHHIAGPRGSFAAERRETAWREALLAAGAPVPPTRYSNWRSDGGYLQGAALAEAGDCTAVLVSSDEAALGVYRAFAEHGLRIPEDVSVVGFNDIPEAQDFSPPLTTVRQDYRAVGAKCVELLLEQLANGVSDDPVLELVPTSLIVRASTAPPATL</sequence>
<dbReference type="Proteomes" id="UP000285317">
    <property type="component" value="Chromosome"/>
</dbReference>
<dbReference type="Gene3D" id="3.40.50.2300">
    <property type="match status" value="2"/>
</dbReference>
<dbReference type="CDD" id="cd01574">
    <property type="entry name" value="PBP1_LacI"/>
    <property type="match status" value="1"/>
</dbReference>
<evidence type="ECO:0000256" key="3">
    <source>
        <dbReference type="ARBA" id="ARBA00023163"/>
    </source>
</evidence>
<feature type="domain" description="HTH lacI-type" evidence="4">
    <location>
        <begin position="8"/>
        <end position="62"/>
    </location>
</feature>
<reference evidence="5 6" key="1">
    <citation type="submission" date="2018-03" db="EMBL/GenBank/DDBJ databases">
        <title>Bacteriophage NCPPB3778 and a type I-E CRISPR drive the evolution of the US Biological Select Agent, Rathayibacter toxicus.</title>
        <authorList>
            <person name="Davis E.W.II."/>
            <person name="Tabima J.F."/>
            <person name="Weisberg A.J."/>
            <person name="Dantas Lopes L."/>
            <person name="Wiseman M.S."/>
            <person name="Wiseman M.S."/>
            <person name="Pupko T."/>
            <person name="Belcher M.S."/>
            <person name="Sechler A.J."/>
            <person name="Tancos M.A."/>
            <person name="Schroeder B.K."/>
            <person name="Murray T.D."/>
            <person name="Luster D.G."/>
            <person name="Schneider W.L."/>
            <person name="Rogers E."/>
            <person name="Andreote F.D."/>
            <person name="Grunwald N.J."/>
            <person name="Putnam M.L."/>
            <person name="Chang J.H."/>
        </authorList>
    </citation>
    <scope>NUCLEOTIDE SEQUENCE [LARGE SCALE GENOMIC DNA]</scope>
    <source>
        <strain evidence="5 6">DSM 15932</strain>
    </source>
</reference>
<evidence type="ECO:0000313" key="6">
    <source>
        <dbReference type="Proteomes" id="UP000285317"/>
    </source>
</evidence>
<dbReference type="SUPFAM" id="SSF53822">
    <property type="entry name" value="Periplasmic binding protein-like I"/>
    <property type="match status" value="1"/>
</dbReference>
<evidence type="ECO:0000259" key="4">
    <source>
        <dbReference type="PROSITE" id="PS50932"/>
    </source>
</evidence>
<dbReference type="KEGG" id="rfs:C1I64_19570"/>
<dbReference type="InterPro" id="IPR010982">
    <property type="entry name" value="Lambda_DNA-bd_dom_sf"/>
</dbReference>
<dbReference type="Pfam" id="PF00356">
    <property type="entry name" value="LacI"/>
    <property type="match status" value="1"/>
</dbReference>
<gene>
    <name evidence="5" type="ORF">C1I64_19570</name>
</gene>
<dbReference type="SUPFAM" id="SSF47413">
    <property type="entry name" value="lambda repressor-like DNA-binding domains"/>
    <property type="match status" value="1"/>
</dbReference>
<dbReference type="Pfam" id="PF13377">
    <property type="entry name" value="Peripla_BP_3"/>
    <property type="match status" value="1"/>
</dbReference>
<dbReference type="AlphaFoldDB" id="A0A3T0T759"/>
<dbReference type="GO" id="GO:0003700">
    <property type="term" value="F:DNA-binding transcription factor activity"/>
    <property type="evidence" value="ECO:0007669"/>
    <property type="project" value="TreeGrafter"/>
</dbReference>
<dbReference type="InterPro" id="IPR028082">
    <property type="entry name" value="Peripla_BP_I"/>
</dbReference>
<accession>A0A3T0T759</accession>
<dbReference type="Gene3D" id="1.10.260.40">
    <property type="entry name" value="lambda repressor-like DNA-binding domains"/>
    <property type="match status" value="1"/>
</dbReference>
<keyword evidence="1" id="KW-0805">Transcription regulation</keyword>
<dbReference type="GO" id="GO:0000976">
    <property type="term" value="F:transcription cis-regulatory region binding"/>
    <property type="evidence" value="ECO:0007669"/>
    <property type="project" value="TreeGrafter"/>
</dbReference>
<dbReference type="InterPro" id="IPR046335">
    <property type="entry name" value="LacI/GalR-like_sensor"/>
</dbReference>
<dbReference type="PANTHER" id="PTHR30146:SF153">
    <property type="entry name" value="LACTOSE OPERON REPRESSOR"/>
    <property type="match status" value="1"/>
</dbReference>
<dbReference type="CDD" id="cd01392">
    <property type="entry name" value="HTH_LacI"/>
    <property type="match status" value="1"/>
</dbReference>
<dbReference type="PROSITE" id="PS50932">
    <property type="entry name" value="HTH_LACI_2"/>
    <property type="match status" value="1"/>
</dbReference>
<keyword evidence="3" id="KW-0804">Transcription</keyword>
<proteinExistence type="predicted"/>
<keyword evidence="2" id="KW-0238">DNA-binding</keyword>
<evidence type="ECO:0000256" key="2">
    <source>
        <dbReference type="ARBA" id="ARBA00023125"/>
    </source>
</evidence>
<dbReference type="PANTHER" id="PTHR30146">
    <property type="entry name" value="LACI-RELATED TRANSCRIPTIONAL REPRESSOR"/>
    <property type="match status" value="1"/>
</dbReference>
<dbReference type="InterPro" id="IPR000843">
    <property type="entry name" value="HTH_LacI"/>
</dbReference>
<dbReference type="EMBL" id="CP028137">
    <property type="protein sequence ID" value="AZZ54444.1"/>
    <property type="molecule type" value="Genomic_DNA"/>
</dbReference>
<protein>
    <submittedName>
        <fullName evidence="5">LacI family transcriptional regulator</fullName>
    </submittedName>
</protein>
<name>A0A3T0T759_9MICO</name>
<evidence type="ECO:0000313" key="5">
    <source>
        <dbReference type="EMBL" id="AZZ54444.1"/>
    </source>
</evidence>
<organism evidence="5 6">
    <name type="scientific">Rathayibacter festucae DSM 15932</name>
    <dbReference type="NCBI Taxonomy" id="1328866"/>
    <lineage>
        <taxon>Bacteria</taxon>
        <taxon>Bacillati</taxon>
        <taxon>Actinomycetota</taxon>
        <taxon>Actinomycetes</taxon>
        <taxon>Micrococcales</taxon>
        <taxon>Microbacteriaceae</taxon>
        <taxon>Rathayibacter</taxon>
    </lineage>
</organism>
<dbReference type="SMART" id="SM00354">
    <property type="entry name" value="HTH_LACI"/>
    <property type="match status" value="1"/>
</dbReference>
<evidence type="ECO:0000256" key="1">
    <source>
        <dbReference type="ARBA" id="ARBA00023015"/>
    </source>
</evidence>